<feature type="region of interest" description="Disordered" evidence="1">
    <location>
        <begin position="407"/>
        <end position="524"/>
    </location>
</feature>
<feature type="compositionally biased region" description="Low complexity" evidence="1">
    <location>
        <begin position="1938"/>
        <end position="1950"/>
    </location>
</feature>
<feature type="compositionally biased region" description="Polar residues" evidence="1">
    <location>
        <begin position="1204"/>
        <end position="1216"/>
    </location>
</feature>
<feature type="compositionally biased region" description="Polar residues" evidence="1">
    <location>
        <begin position="256"/>
        <end position="285"/>
    </location>
</feature>
<dbReference type="InterPro" id="IPR056841">
    <property type="entry name" value="TNRC18_BAHCC1-like_SH3"/>
</dbReference>
<dbReference type="SMART" id="SM00439">
    <property type="entry name" value="BAH"/>
    <property type="match status" value="1"/>
</dbReference>
<feature type="compositionally biased region" description="Basic residues" evidence="1">
    <location>
        <begin position="2261"/>
        <end position="2272"/>
    </location>
</feature>
<dbReference type="PANTHER" id="PTHR12505">
    <property type="entry name" value="PHD FINGER TRANSCRIPTION FACTOR"/>
    <property type="match status" value="1"/>
</dbReference>
<protein>
    <submittedName>
        <fullName evidence="3">Trinucleotide repeat-containing gene 18 protein</fullName>
    </submittedName>
</protein>
<evidence type="ECO:0000256" key="1">
    <source>
        <dbReference type="SAM" id="MobiDB-lite"/>
    </source>
</evidence>
<dbReference type="InterPro" id="IPR043151">
    <property type="entry name" value="BAH_sf"/>
</dbReference>
<feature type="compositionally biased region" description="Basic and acidic residues" evidence="1">
    <location>
        <begin position="1664"/>
        <end position="1675"/>
    </location>
</feature>
<feature type="compositionally biased region" description="Low complexity" evidence="1">
    <location>
        <begin position="427"/>
        <end position="442"/>
    </location>
</feature>
<feature type="compositionally biased region" description="Basic and acidic residues" evidence="1">
    <location>
        <begin position="1449"/>
        <end position="1469"/>
    </location>
</feature>
<feature type="compositionally biased region" description="Low complexity" evidence="1">
    <location>
        <begin position="407"/>
        <end position="419"/>
    </location>
</feature>
<feature type="region of interest" description="Disordered" evidence="1">
    <location>
        <begin position="681"/>
        <end position="703"/>
    </location>
</feature>
<comment type="caution">
    <text evidence="3">The sequence shown here is derived from an EMBL/GenBank/DDBJ whole genome shotgun (WGS) entry which is preliminary data.</text>
</comment>
<feature type="compositionally biased region" description="Basic and acidic residues" evidence="1">
    <location>
        <begin position="2217"/>
        <end position="2228"/>
    </location>
</feature>
<feature type="region of interest" description="Disordered" evidence="1">
    <location>
        <begin position="2385"/>
        <end position="2407"/>
    </location>
</feature>
<feature type="compositionally biased region" description="Polar residues" evidence="1">
    <location>
        <begin position="361"/>
        <end position="377"/>
    </location>
</feature>
<evidence type="ECO:0000313" key="3">
    <source>
        <dbReference type="EMBL" id="GFO04213.1"/>
    </source>
</evidence>
<feature type="compositionally biased region" description="Polar residues" evidence="1">
    <location>
        <begin position="2107"/>
        <end position="2119"/>
    </location>
</feature>
<feature type="compositionally biased region" description="Low complexity" evidence="1">
    <location>
        <begin position="1319"/>
        <end position="1337"/>
    </location>
</feature>
<feature type="compositionally biased region" description="Low complexity" evidence="1">
    <location>
        <begin position="118"/>
        <end position="144"/>
    </location>
</feature>
<dbReference type="Proteomes" id="UP000735302">
    <property type="component" value="Unassembled WGS sequence"/>
</dbReference>
<feature type="compositionally biased region" description="Low complexity" evidence="1">
    <location>
        <begin position="1091"/>
        <end position="1105"/>
    </location>
</feature>
<dbReference type="InterPro" id="IPR017956">
    <property type="entry name" value="AT_hook_DNA-bd_motif"/>
</dbReference>
<feature type="region of interest" description="Disordered" evidence="1">
    <location>
        <begin position="1502"/>
        <end position="1591"/>
    </location>
</feature>
<feature type="compositionally biased region" description="Low complexity" evidence="1">
    <location>
        <begin position="849"/>
        <end position="860"/>
    </location>
</feature>
<dbReference type="PANTHER" id="PTHR12505:SF24">
    <property type="entry name" value="PROTEIN WINGED EYE"/>
    <property type="match status" value="1"/>
</dbReference>
<dbReference type="Gene3D" id="2.30.30.490">
    <property type="match status" value="1"/>
</dbReference>
<feature type="region of interest" description="Disordered" evidence="1">
    <location>
        <begin position="1756"/>
        <end position="1791"/>
    </location>
</feature>
<feature type="compositionally biased region" description="Low complexity" evidence="1">
    <location>
        <begin position="1906"/>
        <end position="1929"/>
    </location>
</feature>
<feature type="compositionally biased region" description="Polar residues" evidence="1">
    <location>
        <begin position="1422"/>
        <end position="1433"/>
    </location>
</feature>
<feature type="region of interest" description="Disordered" evidence="1">
    <location>
        <begin position="558"/>
        <end position="601"/>
    </location>
</feature>
<feature type="compositionally biased region" description="Low complexity" evidence="1">
    <location>
        <begin position="348"/>
        <end position="360"/>
    </location>
</feature>
<dbReference type="Pfam" id="PF01426">
    <property type="entry name" value="BAH"/>
    <property type="match status" value="1"/>
</dbReference>
<feature type="compositionally biased region" description="Basic and acidic residues" evidence="1">
    <location>
        <begin position="1566"/>
        <end position="1584"/>
    </location>
</feature>
<feature type="region of interest" description="Disordered" evidence="1">
    <location>
        <begin position="1054"/>
        <end position="1138"/>
    </location>
</feature>
<accession>A0AAV4ACF1</accession>
<feature type="compositionally biased region" description="Acidic residues" evidence="1">
    <location>
        <begin position="2469"/>
        <end position="2486"/>
    </location>
</feature>
<feature type="compositionally biased region" description="Basic and acidic residues" evidence="1">
    <location>
        <begin position="496"/>
        <end position="506"/>
    </location>
</feature>
<dbReference type="GO" id="GO:0003677">
    <property type="term" value="F:DNA binding"/>
    <property type="evidence" value="ECO:0007669"/>
    <property type="project" value="InterPro"/>
</dbReference>
<feature type="region of interest" description="Disordered" evidence="1">
    <location>
        <begin position="1906"/>
        <end position="2035"/>
    </location>
</feature>
<feature type="compositionally biased region" description="Basic residues" evidence="1">
    <location>
        <begin position="1525"/>
        <end position="1540"/>
    </location>
</feature>
<feature type="compositionally biased region" description="Low complexity" evidence="1">
    <location>
        <begin position="681"/>
        <end position="702"/>
    </location>
</feature>
<feature type="compositionally biased region" description="Basic and acidic residues" evidence="1">
    <location>
        <begin position="2191"/>
        <end position="2206"/>
    </location>
</feature>
<feature type="compositionally biased region" description="Low complexity" evidence="1">
    <location>
        <begin position="486"/>
        <end position="495"/>
    </location>
</feature>
<sequence length="2660" mass="282739">MSSFLTSAHTAEARKALLPPEFQHYWSEGVQRYLMSGLYTPYPPLFPPAAEPLTLLGSGSAGAGPAPAHHTAHYQRLLEMQKAEAYFASMSASHHPALYALPSSALPQFVEPPLPLPASSTVSMSASSSSSASPAHSSNNAPLSLVKQEPRDLSCAEKVAKQSERRAMGVKVDLDQHHTRLNNTQGSPSAGGGAGRREGDGGGSSSHVWSAPLKEPKLSPSATTGPHATSSKHEKRSVAGSVSNGGRATPGDSARNDSNADGASDKTSNGISSSQVTSKPESSALSSRDTSTDREDSQSGSSSRRSSTPVSSARASNTSNSNGTGEHQSKAASINNTNGSQTPRKAGKSSSHSSTKQQKSANTQNSPASPSSGSTINMPVPSVPTKLAPPIALATMQHDGILLSALASPSSAAASSAASKNFTVKQAASRGAAEESNSSASTNGGGVQRLSPLGVSNSQVEAPSGSSYTLAAPAHSSNNKDLTGASRSGSGSRNSSQDRAEVKASSDENSDIVVDSTESDDVMSTCDLPPTCQRSVTAAANITSEQERAIEETIERVLANEDGSDSTDNTDTVSTEPTSERSSEGRRRAVSLGITTSAGSSSSTRTVYAKTQCVPSMTAAGAVLLSSSVVSQSSTSALPYYHTLYSKPHGAKKVHATTFVPEVGVFRGPSIKILKQNASSSSSLVPSSAHSTPSSSSWHISSDFPLRSEPRPLSVAISPRLSDGTPSPSLLSPGREVGSLLVSPAHRMPSPGVSPSVSHISVETPLNIETGSSIDSASVRSHSVPSVRSQSVASVHSGIEVNDSDDASDIERHSLVIDDDTSTDEAKASCRRSTEKTVVGGGKKGFYMESSSSKEGASGSCREPHRNQGCFPHQHNPTVAVPDLLPLPDRNYPYPRSPKMRHKRLSFNNHPHGESSCDIVHVCGRKETEAASEIIEGTITRSSTTKISSQNSHLPRMKHAATCVDLRKTGADTRYRTAPSGKTDPTVGVSKRQEKEVSRCISAPPPDMVSPAHLCKRLPPAQAETRQEVKPEVSSDHTGGSIPVGIAVAQIRPHHVHQPRDPTSVSGTTRDHGLRHASPTGATRPKAQTTRGADASQRALAAQAGHRVHPSSWVHQGTNFASEQPGLSVRRGSSSPRYPVTAPAGFKFTVDPSTGQVFLVHSEDPEEQPGPWPVTSLSVSSGPTTVQPKTRTLALPTVTVHSPEPSQEPTASNISTDGKKVRAAGHQSATPGSNVTSPAPAAAVESTSLLWPALQSRGCSPILCEDLSSPLSLLSTLSSLSSKKPTTCSVGIQVDLVGRGRKKRGSPPKHLSLNQSVQTSPLSMPPTTTSLSVSHPSQVSLSSNPILKASSSHCQPLEVKVGDEGGSRETASCLYNPFTDPQILQAAHGLELLSTLAEKRPKCSSSSAASSLDDPKHIYPSPSDSFDTLSPTVDQALESGGSKSGLGHPRREVRRELSPKWTHPKKEPQDSTAGNGDFKPPPELELAHDLDVRVKLVEVQRQYKEKRRKLAKLQSKALDTNGTKSWKRGPGRPPKKKTLLKKSDDDSSSSSSKPKDSHQQQKKKRPAEELVDRIYRKLAPDKPNKVSRSIHYVKSKTGPFFRRKSASSSVKRNKDLFGIDQSTWPSYSERKHQEKVKHGKDKYKLSSSYSGSRKPDLTSHFTFKGKEHKSSHSKDTGNIFANLQKSCVGGEYAESGVQLSTSRLPKAEKSLTHGLMASSSTALKSESGAGTSGSHLSGLGLLAKFALTTAGATTVTSAPATTASSTTHSTLSTLPSSAGLPGSGGGSSATAVVPSTSTMSCFMSSPGMGGKYSNQASLYGKHAAPGQGIGTSTTSMTTFGSMSTLMSGPGVSFYNSSSSVSNGHSNNWDRSSSVSSGLLGSRTMATTTTTITTTASTPAIAVTTTFSSSSSNTYTSTTTTSTDPSLATTAAGTALFPTSRRSSSSHLTESSSHEQEETSSSTTANESSSSKRKDDDSDTDTSDTSPNKKRKPGRPRKINPDKSSGGTETIWAKKSCHMPENNGQADLRRAESDFNTPLFLDDEWSRRRSERIFLSEAGPSTGLGVTTSSLSLSFVPPSAVSPRVNSTEHVWKLSNFMPKSKKPQEAKPQNGNSGESPTNEVKAEHSEDSGSGSLFSGKQAKCSESPAKKGGPAPKENRSSSIGIPTRPYNLSTSMSSSSPSPQKSKRGRKPKDDKAKVKKVKKEESSSSSPSPPKLVKKEPRPEELGRLKQQKAKSLHNITQRVKKKFSNAKKQAEENSKGRPRKDKKRNKDKKRDYDPLDGEGPPTPEPRCCKLQTTDLREGLKVLYLNDGLFYEGTVKALQPPDVYGVLTAGQRGSRPHILCQEEVLKDAVLDVRPGSKRYLPVGTRVCAFWSQQFSCLYPGTVAKSPSSSSDSSSTVSVDFDDEDTGRIPIEHIRLLPADFPIIEYEPDPLENLPKKRKARTQSDLSDNEKPQRSQSSGTKKSTISDDERDDDDDESENEDEKDDKSGAEDSSDGTDSSVELIYWQWHGPPIRKPGQKGKIFAKGKRVYYKAITRASEVINVGDAAIFVSTGRPDFPYIGSIENLWQTASGNMMVKVRWYYHPEETNSGKKLGDLKHALFTSTHMDENDVQTIAHKCEVITPAQFRKRGQQLEPGMYYCAGHYDPVTNALTLSPGVM</sequence>
<dbReference type="GO" id="GO:0003682">
    <property type="term" value="F:chromatin binding"/>
    <property type="evidence" value="ECO:0007669"/>
    <property type="project" value="InterPro"/>
</dbReference>
<feature type="region of interest" description="Disordered" evidence="1">
    <location>
        <begin position="1163"/>
        <end position="1240"/>
    </location>
</feature>
<feature type="compositionally biased region" description="Basic and acidic residues" evidence="1">
    <location>
        <begin position="1025"/>
        <end position="1035"/>
    </location>
</feature>
<keyword evidence="4" id="KW-1185">Reference proteome</keyword>
<feature type="compositionally biased region" description="Polar residues" evidence="1">
    <location>
        <begin position="220"/>
        <end position="229"/>
    </location>
</feature>
<dbReference type="Gene3D" id="2.30.30.140">
    <property type="match status" value="1"/>
</dbReference>
<feature type="compositionally biased region" description="Low complexity" evidence="1">
    <location>
        <begin position="298"/>
        <end position="325"/>
    </location>
</feature>
<feature type="compositionally biased region" description="Polar residues" evidence="1">
    <location>
        <begin position="1113"/>
        <end position="1122"/>
    </location>
</feature>
<feature type="domain" description="BAH" evidence="2">
    <location>
        <begin position="2541"/>
        <end position="2657"/>
    </location>
</feature>
<feature type="compositionally biased region" description="Low complexity" evidence="1">
    <location>
        <begin position="1958"/>
        <end position="1968"/>
    </location>
</feature>
<proteinExistence type="predicted"/>
<gene>
    <name evidence="3" type="ORF">PoB_003071800</name>
</gene>
<name>A0AAV4ACF1_9GAST</name>
<feature type="compositionally biased region" description="Basic residues" evidence="1">
    <location>
        <begin position="1987"/>
        <end position="1997"/>
    </location>
</feature>
<dbReference type="EMBL" id="BLXT01003738">
    <property type="protein sequence ID" value="GFO04213.1"/>
    <property type="molecule type" value="Genomic_DNA"/>
</dbReference>
<evidence type="ECO:0000259" key="2">
    <source>
        <dbReference type="PROSITE" id="PS51038"/>
    </source>
</evidence>
<feature type="compositionally biased region" description="Low complexity" evidence="1">
    <location>
        <begin position="2389"/>
        <end position="2402"/>
    </location>
</feature>
<feature type="region of interest" description="Disordered" evidence="1">
    <location>
        <begin position="716"/>
        <end position="736"/>
    </location>
</feature>
<dbReference type="Pfam" id="PF21744">
    <property type="entry name" value="BAHCC1-like_Tudor"/>
    <property type="match status" value="1"/>
</dbReference>
<dbReference type="PROSITE" id="PS51038">
    <property type="entry name" value="BAH"/>
    <property type="match status" value="1"/>
</dbReference>
<reference evidence="3 4" key="1">
    <citation type="journal article" date="2021" name="Elife">
        <title>Chloroplast acquisition without the gene transfer in kleptoplastic sea slugs, Plakobranchus ocellatus.</title>
        <authorList>
            <person name="Maeda T."/>
            <person name="Takahashi S."/>
            <person name="Yoshida T."/>
            <person name="Shimamura S."/>
            <person name="Takaki Y."/>
            <person name="Nagai Y."/>
            <person name="Toyoda A."/>
            <person name="Suzuki Y."/>
            <person name="Arimoto A."/>
            <person name="Ishii H."/>
            <person name="Satoh N."/>
            <person name="Nishiyama T."/>
            <person name="Hasebe M."/>
            <person name="Maruyama T."/>
            <person name="Minagawa J."/>
            <person name="Obokata J."/>
            <person name="Shigenobu S."/>
        </authorList>
    </citation>
    <scope>NUCLEOTIDE SEQUENCE [LARGE SCALE GENOMIC DNA]</scope>
</reference>
<dbReference type="InterPro" id="IPR052429">
    <property type="entry name" value="BAH_domain_protein"/>
</dbReference>
<feature type="compositionally biased region" description="Basic and acidic residues" evidence="1">
    <location>
        <begin position="578"/>
        <end position="587"/>
    </location>
</feature>
<feature type="region of interest" description="Disordered" evidence="1">
    <location>
        <begin position="1299"/>
        <end position="1337"/>
    </location>
</feature>
<feature type="compositionally biased region" description="Polar residues" evidence="1">
    <location>
        <begin position="1227"/>
        <end position="1237"/>
    </location>
</feature>
<feature type="region of interest" description="Disordered" evidence="1">
    <location>
        <begin position="1628"/>
        <end position="1676"/>
    </location>
</feature>
<feature type="region of interest" description="Disordered" evidence="1">
    <location>
        <begin position="118"/>
        <end position="386"/>
    </location>
</feature>
<feature type="region of interest" description="Disordered" evidence="1">
    <location>
        <begin position="974"/>
        <end position="993"/>
    </location>
</feature>
<feature type="region of interest" description="Disordered" evidence="1">
    <location>
        <begin position="1404"/>
        <end position="1488"/>
    </location>
</feature>
<feature type="compositionally biased region" description="Low complexity" evidence="1">
    <location>
        <begin position="1756"/>
        <end position="1780"/>
    </location>
</feature>
<dbReference type="SMART" id="SM00384">
    <property type="entry name" value="AT_hook"/>
    <property type="match status" value="3"/>
</dbReference>
<feature type="compositionally biased region" description="Low complexity" evidence="1">
    <location>
        <begin position="566"/>
        <end position="575"/>
    </location>
</feature>
<evidence type="ECO:0000313" key="4">
    <source>
        <dbReference type="Proteomes" id="UP000735302"/>
    </source>
</evidence>
<feature type="region of interest" description="Disordered" evidence="1">
    <location>
        <begin position="1856"/>
        <end position="1879"/>
    </location>
</feature>
<feature type="compositionally biased region" description="Polar residues" evidence="1">
    <location>
        <begin position="330"/>
        <end position="343"/>
    </location>
</feature>
<dbReference type="Pfam" id="PF24912">
    <property type="entry name" value="SH3_TNRC18"/>
    <property type="match status" value="1"/>
</dbReference>
<feature type="compositionally biased region" description="Polar residues" evidence="1">
    <location>
        <begin position="2457"/>
        <end position="2466"/>
    </location>
</feature>
<dbReference type="InterPro" id="IPR001025">
    <property type="entry name" value="BAH_dom"/>
</dbReference>
<feature type="compositionally biased region" description="Polar residues" evidence="1">
    <location>
        <begin position="1175"/>
        <end position="1190"/>
    </location>
</feature>
<feature type="region of interest" description="Disordered" evidence="1">
    <location>
        <begin position="2430"/>
        <end position="2500"/>
    </location>
</feature>
<feature type="compositionally biased region" description="Basic and acidic residues" evidence="1">
    <location>
        <begin position="148"/>
        <end position="178"/>
    </location>
</feature>
<organism evidence="3 4">
    <name type="scientific">Plakobranchus ocellatus</name>
    <dbReference type="NCBI Taxonomy" id="259542"/>
    <lineage>
        <taxon>Eukaryota</taxon>
        <taxon>Metazoa</taxon>
        <taxon>Spiralia</taxon>
        <taxon>Lophotrochozoa</taxon>
        <taxon>Mollusca</taxon>
        <taxon>Gastropoda</taxon>
        <taxon>Heterobranchia</taxon>
        <taxon>Euthyneura</taxon>
        <taxon>Panpulmonata</taxon>
        <taxon>Sacoglossa</taxon>
        <taxon>Placobranchoidea</taxon>
        <taxon>Plakobranchidae</taxon>
        <taxon>Plakobranchus</taxon>
    </lineage>
</organism>
<feature type="region of interest" description="Disordered" evidence="1">
    <location>
        <begin position="842"/>
        <end position="864"/>
    </location>
</feature>
<feature type="compositionally biased region" description="Polar residues" evidence="1">
    <location>
        <begin position="454"/>
        <end position="481"/>
    </location>
</feature>
<dbReference type="InterPro" id="IPR048924">
    <property type="entry name" value="BAHCC1-like_Tudor"/>
</dbReference>
<feature type="compositionally biased region" description="Low complexity" evidence="1">
    <location>
        <begin position="2172"/>
        <end position="2183"/>
    </location>
</feature>
<feature type="region of interest" description="Disordered" evidence="1">
    <location>
        <begin position="2091"/>
        <end position="2293"/>
    </location>
</feature>
<feature type="region of interest" description="Disordered" evidence="1">
    <location>
        <begin position="1021"/>
        <end position="1040"/>
    </location>
</feature>